<dbReference type="InterPro" id="IPR000253">
    <property type="entry name" value="FHA_dom"/>
</dbReference>
<feature type="compositionally biased region" description="Polar residues" evidence="12">
    <location>
        <begin position="167"/>
        <end position="178"/>
    </location>
</feature>
<feature type="region of interest" description="Disordered" evidence="12">
    <location>
        <begin position="1"/>
        <end position="181"/>
    </location>
</feature>
<gene>
    <name evidence="14" type="ORF">QR680_011374</name>
</gene>
<dbReference type="GO" id="GO:0031047">
    <property type="term" value="P:regulatory ncRNA-mediated gene silencing"/>
    <property type="evidence" value="ECO:0007669"/>
    <property type="project" value="UniProtKB-KW"/>
</dbReference>
<dbReference type="Pfam" id="PF00498">
    <property type="entry name" value="FHA"/>
    <property type="match status" value="1"/>
</dbReference>
<feature type="compositionally biased region" description="Basic and acidic residues" evidence="12">
    <location>
        <begin position="143"/>
        <end position="155"/>
    </location>
</feature>
<organism evidence="14 15">
    <name type="scientific">Steinernema hermaphroditum</name>
    <dbReference type="NCBI Taxonomy" id="289476"/>
    <lineage>
        <taxon>Eukaryota</taxon>
        <taxon>Metazoa</taxon>
        <taxon>Ecdysozoa</taxon>
        <taxon>Nematoda</taxon>
        <taxon>Chromadorea</taxon>
        <taxon>Rhabditida</taxon>
        <taxon>Tylenchina</taxon>
        <taxon>Panagrolaimomorpha</taxon>
        <taxon>Strongyloidoidea</taxon>
        <taxon>Steinernematidae</taxon>
        <taxon>Steinernema</taxon>
    </lineage>
</organism>
<evidence type="ECO:0000256" key="10">
    <source>
        <dbReference type="ARBA" id="ARBA00023242"/>
    </source>
</evidence>
<feature type="compositionally biased region" description="Basic and acidic residues" evidence="12">
    <location>
        <begin position="1"/>
        <end position="20"/>
    </location>
</feature>
<dbReference type="InterPro" id="IPR050923">
    <property type="entry name" value="Cell_Proc_Reg/RNA_Proc"/>
</dbReference>
<keyword evidence="4" id="KW-0507">mRNA processing</keyword>
<dbReference type="PROSITE" id="PS50006">
    <property type="entry name" value="FHA_DOMAIN"/>
    <property type="match status" value="1"/>
</dbReference>
<feature type="compositionally biased region" description="Polar residues" evidence="12">
    <location>
        <begin position="132"/>
        <end position="142"/>
    </location>
</feature>
<evidence type="ECO:0000256" key="11">
    <source>
        <dbReference type="ARBA" id="ARBA00055964"/>
    </source>
</evidence>
<dbReference type="PANTHER" id="PTHR23308">
    <property type="entry name" value="NUCLEAR INHIBITOR OF PROTEIN PHOSPHATASE-1"/>
    <property type="match status" value="1"/>
</dbReference>
<keyword evidence="6" id="KW-0832">Ubl conjugation</keyword>
<evidence type="ECO:0000313" key="14">
    <source>
        <dbReference type="EMBL" id="KAK0429422.1"/>
    </source>
</evidence>
<evidence type="ECO:0000256" key="3">
    <source>
        <dbReference type="ARBA" id="ARBA00022553"/>
    </source>
</evidence>
<feature type="domain" description="FHA" evidence="13">
    <location>
        <begin position="268"/>
        <end position="331"/>
    </location>
</feature>
<comment type="subcellular location">
    <subcellularLocation>
        <location evidence="1">Nucleus</location>
    </subcellularLocation>
</comment>
<dbReference type="GO" id="GO:0006397">
    <property type="term" value="P:mRNA processing"/>
    <property type="evidence" value="ECO:0007669"/>
    <property type="project" value="UniProtKB-KW"/>
</dbReference>
<keyword evidence="3" id="KW-0597">Phosphoprotein</keyword>
<reference evidence="14" key="1">
    <citation type="submission" date="2023-06" db="EMBL/GenBank/DDBJ databases">
        <title>Genomic analysis of the entomopathogenic nematode Steinernema hermaphroditum.</title>
        <authorList>
            <person name="Schwarz E.M."/>
            <person name="Heppert J.K."/>
            <person name="Baniya A."/>
            <person name="Schwartz H.T."/>
            <person name="Tan C.-H."/>
            <person name="Antoshechkin I."/>
            <person name="Sternberg P.W."/>
            <person name="Goodrich-Blair H."/>
            <person name="Dillman A.R."/>
        </authorList>
    </citation>
    <scope>NUCLEOTIDE SEQUENCE</scope>
    <source>
        <strain evidence="14">PS9179</strain>
        <tissue evidence="14">Whole animal</tissue>
    </source>
</reference>
<comment type="caution">
    <text evidence="14">The sequence shown here is derived from an EMBL/GenBank/DDBJ whole genome shotgun (WGS) entry which is preliminary data.</text>
</comment>
<keyword evidence="15" id="KW-1185">Reference proteome</keyword>
<evidence type="ECO:0000256" key="12">
    <source>
        <dbReference type="SAM" id="MobiDB-lite"/>
    </source>
</evidence>
<evidence type="ECO:0000256" key="8">
    <source>
        <dbReference type="ARBA" id="ARBA00023158"/>
    </source>
</evidence>
<feature type="region of interest" description="Disordered" evidence="12">
    <location>
        <begin position="362"/>
        <end position="384"/>
    </location>
</feature>
<evidence type="ECO:0000256" key="6">
    <source>
        <dbReference type="ARBA" id="ARBA00022843"/>
    </source>
</evidence>
<dbReference type="GO" id="GO:0005681">
    <property type="term" value="C:spliceosomal complex"/>
    <property type="evidence" value="ECO:0007669"/>
    <property type="project" value="UniProtKB-KW"/>
</dbReference>
<feature type="compositionally biased region" description="Polar residues" evidence="12">
    <location>
        <begin position="372"/>
        <end position="384"/>
    </location>
</feature>
<comment type="function">
    <text evidence="11">Required for pre-mRNA splicing as component of the spliceosome. As a component of the minor spliceosome, involved in the splicing of U12-type introns in pre-mRNAs. Down-regulates NF-kappa-B signaling by competing with RELA for CREBBP/EP300 binding. Involved in the microRNA (miRNA) biogenesis. May be involved in cyclin-D1/CCND1 mRNA stability through the SNARP complex which associates with both the 3'end of the CCND1 gene and its mRNA.</text>
</comment>
<evidence type="ECO:0000256" key="1">
    <source>
        <dbReference type="ARBA" id="ARBA00004123"/>
    </source>
</evidence>
<evidence type="ECO:0000259" key="13">
    <source>
        <dbReference type="PROSITE" id="PS50006"/>
    </source>
</evidence>
<dbReference type="GO" id="GO:0008380">
    <property type="term" value="P:RNA splicing"/>
    <property type="evidence" value="ECO:0007669"/>
    <property type="project" value="UniProtKB-KW"/>
</dbReference>
<dbReference type="SUPFAM" id="SSF49879">
    <property type="entry name" value="SMAD/FHA domain"/>
    <property type="match status" value="1"/>
</dbReference>
<sequence length="384" mass="44272">MDVSKCERTEEHRGNSDRPHDRSRRNDRKNRYRSRSSSSSVEKKQSNRKSSSRHRSRSPRHTGRSRNRSRSGDRYNKRERRQHYSSRHSRSPLHGTLSPVAEAKNGSADASKYKQSFESSSSCHRQRDSRGSHAQLSPSLTNTRDDRKRYQRDRSPSFTDGGRQHAPSKQTISSSHNLNVGMPNWEELHEDKPNLIELNAEQPNLEEVEKPNFQPSGKLAEDTNMFKGVVIKYNEPPEARIPKVRWRLYPFRGDDQLDVLYIHRQSAYMISREKKLGDILVEHPSCSKQHAVLQYRSIPYVKSDGSKSRRVLPYIIDLGSANGTFLNGDKIEPQRYYELKENDMLKFGFSSRDFLVMKEKSEKQLTAGGDTSDASNTSSDEQSD</sequence>
<dbReference type="InterPro" id="IPR008984">
    <property type="entry name" value="SMAD_FHA_dom_sf"/>
</dbReference>
<proteinExistence type="predicted"/>
<dbReference type="FunFam" id="2.60.200.20:FF:000008">
    <property type="entry name" value="smad nuclear-interacting protein 1"/>
    <property type="match status" value="1"/>
</dbReference>
<evidence type="ECO:0000313" key="15">
    <source>
        <dbReference type="Proteomes" id="UP001175271"/>
    </source>
</evidence>
<keyword evidence="2" id="KW-1017">Isopeptide bond</keyword>
<evidence type="ECO:0000256" key="5">
    <source>
        <dbReference type="ARBA" id="ARBA00022728"/>
    </source>
</evidence>
<keyword evidence="9" id="KW-0508">mRNA splicing</keyword>
<keyword evidence="5" id="KW-0747">Spliceosome</keyword>
<feature type="compositionally biased region" description="Basic residues" evidence="12">
    <location>
        <begin position="21"/>
        <end position="34"/>
    </location>
</feature>
<evidence type="ECO:0000256" key="7">
    <source>
        <dbReference type="ARBA" id="ARBA00023054"/>
    </source>
</evidence>
<keyword evidence="10" id="KW-0539">Nucleus</keyword>
<accession>A0AA39MCR3</accession>
<evidence type="ECO:0000256" key="2">
    <source>
        <dbReference type="ARBA" id="ARBA00022499"/>
    </source>
</evidence>
<dbReference type="AlphaFoldDB" id="A0AA39MCR3"/>
<protein>
    <recommendedName>
        <fullName evidence="13">FHA domain-containing protein</fullName>
    </recommendedName>
</protein>
<feature type="compositionally biased region" description="Basic residues" evidence="12">
    <location>
        <begin position="77"/>
        <end position="91"/>
    </location>
</feature>
<evidence type="ECO:0000256" key="9">
    <source>
        <dbReference type="ARBA" id="ARBA00023187"/>
    </source>
</evidence>
<dbReference type="EMBL" id="JAUCMV010000001">
    <property type="protein sequence ID" value="KAK0429422.1"/>
    <property type="molecule type" value="Genomic_DNA"/>
</dbReference>
<keyword evidence="8" id="KW-0943">RNA-mediated gene silencing</keyword>
<dbReference type="Proteomes" id="UP001175271">
    <property type="component" value="Unassembled WGS sequence"/>
</dbReference>
<feature type="compositionally biased region" description="Low complexity" evidence="12">
    <location>
        <begin position="113"/>
        <end position="122"/>
    </location>
</feature>
<dbReference type="Gene3D" id="2.60.200.20">
    <property type="match status" value="1"/>
</dbReference>
<feature type="compositionally biased region" description="Basic residues" evidence="12">
    <location>
        <begin position="46"/>
        <end position="69"/>
    </location>
</feature>
<name>A0AA39MCR3_9BILA</name>
<dbReference type="SMART" id="SM00240">
    <property type="entry name" value="FHA"/>
    <property type="match status" value="1"/>
</dbReference>
<evidence type="ECO:0000256" key="4">
    <source>
        <dbReference type="ARBA" id="ARBA00022664"/>
    </source>
</evidence>
<keyword evidence="7" id="KW-0175">Coiled coil</keyword>